<evidence type="ECO:0000256" key="6">
    <source>
        <dbReference type="ARBA" id="ARBA00023125"/>
    </source>
</evidence>
<feature type="domain" description="C2H2-type" evidence="10">
    <location>
        <begin position="57"/>
        <end position="86"/>
    </location>
</feature>
<dbReference type="EMBL" id="VDMD01000013">
    <property type="protein sequence ID" value="TRM62243.1"/>
    <property type="molecule type" value="Genomic_DNA"/>
</dbReference>
<dbReference type="PROSITE" id="PS50157">
    <property type="entry name" value="ZINC_FINGER_C2H2_2"/>
    <property type="match status" value="2"/>
</dbReference>
<dbReference type="STRING" id="97359.A0A550CBQ9"/>
<organism evidence="11 12">
    <name type="scientific">Schizophyllum amplum</name>
    <dbReference type="NCBI Taxonomy" id="97359"/>
    <lineage>
        <taxon>Eukaryota</taxon>
        <taxon>Fungi</taxon>
        <taxon>Dikarya</taxon>
        <taxon>Basidiomycota</taxon>
        <taxon>Agaricomycotina</taxon>
        <taxon>Agaricomycetes</taxon>
        <taxon>Agaricomycetidae</taxon>
        <taxon>Agaricales</taxon>
        <taxon>Schizophyllaceae</taxon>
        <taxon>Schizophyllum</taxon>
    </lineage>
</organism>
<evidence type="ECO:0000256" key="5">
    <source>
        <dbReference type="ARBA" id="ARBA00022833"/>
    </source>
</evidence>
<dbReference type="PANTHER" id="PTHR14003">
    <property type="entry name" value="TRANSCRIPTIONAL REPRESSOR PROTEIN YY"/>
    <property type="match status" value="1"/>
</dbReference>
<evidence type="ECO:0000256" key="4">
    <source>
        <dbReference type="ARBA" id="ARBA00022771"/>
    </source>
</evidence>
<dbReference type="InterPro" id="IPR036236">
    <property type="entry name" value="Znf_C2H2_sf"/>
</dbReference>
<dbReference type="InterPro" id="IPR013087">
    <property type="entry name" value="Znf_C2H2_type"/>
</dbReference>
<feature type="domain" description="C2H2-type" evidence="10">
    <location>
        <begin position="29"/>
        <end position="56"/>
    </location>
</feature>
<evidence type="ECO:0000256" key="7">
    <source>
        <dbReference type="ARBA" id="ARBA00023242"/>
    </source>
</evidence>
<evidence type="ECO:0000313" key="11">
    <source>
        <dbReference type="EMBL" id="TRM62243.1"/>
    </source>
</evidence>
<evidence type="ECO:0000256" key="3">
    <source>
        <dbReference type="ARBA" id="ARBA00022737"/>
    </source>
</evidence>
<feature type="region of interest" description="Disordered" evidence="9">
    <location>
        <begin position="1"/>
        <end position="31"/>
    </location>
</feature>
<dbReference type="GO" id="GO:0031519">
    <property type="term" value="C:PcG protein complex"/>
    <property type="evidence" value="ECO:0007669"/>
    <property type="project" value="TreeGrafter"/>
</dbReference>
<keyword evidence="3" id="KW-0677">Repeat</keyword>
<evidence type="ECO:0000256" key="1">
    <source>
        <dbReference type="ARBA" id="ARBA00004123"/>
    </source>
</evidence>
<dbReference type="Proteomes" id="UP000320762">
    <property type="component" value="Unassembled WGS sequence"/>
</dbReference>
<keyword evidence="7" id="KW-0539">Nucleus</keyword>
<name>A0A550CBQ9_9AGAR</name>
<evidence type="ECO:0000256" key="2">
    <source>
        <dbReference type="ARBA" id="ARBA00022723"/>
    </source>
</evidence>
<feature type="compositionally biased region" description="Basic and acidic residues" evidence="9">
    <location>
        <begin position="127"/>
        <end position="137"/>
    </location>
</feature>
<protein>
    <recommendedName>
        <fullName evidence="10">C2H2-type domain-containing protein</fullName>
    </recommendedName>
</protein>
<keyword evidence="12" id="KW-1185">Reference proteome</keyword>
<evidence type="ECO:0000259" key="10">
    <source>
        <dbReference type="PROSITE" id="PS50157"/>
    </source>
</evidence>
<keyword evidence="5" id="KW-0862">Zinc</keyword>
<dbReference type="GO" id="GO:0008270">
    <property type="term" value="F:zinc ion binding"/>
    <property type="evidence" value="ECO:0007669"/>
    <property type="project" value="UniProtKB-KW"/>
</dbReference>
<gene>
    <name evidence="11" type="ORF">BD626DRAFT_548633</name>
</gene>
<keyword evidence="6" id="KW-0238">DNA-binding</keyword>
<keyword evidence="2" id="KW-0479">Metal-binding</keyword>
<dbReference type="GO" id="GO:0000978">
    <property type="term" value="F:RNA polymerase II cis-regulatory region sequence-specific DNA binding"/>
    <property type="evidence" value="ECO:0007669"/>
    <property type="project" value="TreeGrafter"/>
</dbReference>
<dbReference type="SUPFAM" id="SSF57667">
    <property type="entry name" value="beta-beta-alpha zinc fingers"/>
    <property type="match status" value="1"/>
</dbReference>
<dbReference type="OrthoDB" id="6077919at2759"/>
<dbReference type="PANTHER" id="PTHR14003:SF20">
    <property type="entry name" value="FINGER DOMAIN PROTEIN, PUTATIVE (AFU_ORTHOLOGUE AFUA_4G10380)-RELATED"/>
    <property type="match status" value="1"/>
</dbReference>
<dbReference type="Pfam" id="PF00096">
    <property type="entry name" value="zf-C2H2"/>
    <property type="match status" value="1"/>
</dbReference>
<comment type="subcellular location">
    <subcellularLocation>
        <location evidence="1">Nucleus</location>
    </subcellularLocation>
</comment>
<evidence type="ECO:0000313" key="12">
    <source>
        <dbReference type="Proteomes" id="UP000320762"/>
    </source>
</evidence>
<evidence type="ECO:0000256" key="8">
    <source>
        <dbReference type="PROSITE-ProRule" id="PRU00042"/>
    </source>
</evidence>
<proteinExistence type="predicted"/>
<evidence type="ECO:0000256" key="9">
    <source>
        <dbReference type="SAM" id="MobiDB-lite"/>
    </source>
</evidence>
<dbReference type="GO" id="GO:0000785">
    <property type="term" value="C:chromatin"/>
    <property type="evidence" value="ECO:0007669"/>
    <property type="project" value="TreeGrafter"/>
</dbReference>
<keyword evidence="4 8" id="KW-0863">Zinc-finger</keyword>
<dbReference type="GO" id="GO:0000981">
    <property type="term" value="F:DNA-binding transcription factor activity, RNA polymerase II-specific"/>
    <property type="evidence" value="ECO:0007669"/>
    <property type="project" value="TreeGrafter"/>
</dbReference>
<feature type="region of interest" description="Disordered" evidence="9">
    <location>
        <begin position="105"/>
        <end position="159"/>
    </location>
</feature>
<dbReference type="Gene3D" id="3.30.160.60">
    <property type="entry name" value="Classic Zinc Finger"/>
    <property type="match status" value="2"/>
</dbReference>
<sequence length="159" mass="17734">MYSQPTDGDSSRGGEEGSNSAARKSTKQHVCPQCKKFFSRPSSLKTHLNSHTGDKPYKCGYPGCDMAFAATSNARRHRRLHGDKFAREYKPEKEIEFCSPVVSDSVELPNSQRSSSKKGLKWMPSKVPRENVSRKIDLQSGESSTEPSRYISMGSLKNN</sequence>
<accession>A0A550CBQ9</accession>
<reference evidence="11 12" key="1">
    <citation type="journal article" date="2019" name="New Phytol.">
        <title>Comparative genomics reveals unique wood-decay strategies and fruiting body development in the Schizophyllaceae.</title>
        <authorList>
            <person name="Almasi E."/>
            <person name="Sahu N."/>
            <person name="Krizsan K."/>
            <person name="Balint B."/>
            <person name="Kovacs G.M."/>
            <person name="Kiss B."/>
            <person name="Cseklye J."/>
            <person name="Drula E."/>
            <person name="Henrissat B."/>
            <person name="Nagy I."/>
            <person name="Chovatia M."/>
            <person name="Adam C."/>
            <person name="LaButti K."/>
            <person name="Lipzen A."/>
            <person name="Riley R."/>
            <person name="Grigoriev I.V."/>
            <person name="Nagy L.G."/>
        </authorList>
    </citation>
    <scope>NUCLEOTIDE SEQUENCE [LARGE SCALE GENOMIC DNA]</scope>
    <source>
        <strain evidence="11 12">NL-1724</strain>
    </source>
</reference>
<dbReference type="FunFam" id="3.30.160.60:FF:000045">
    <property type="entry name" value="ZFP69 zinc finger protein B"/>
    <property type="match status" value="1"/>
</dbReference>
<dbReference type="SMART" id="SM00355">
    <property type="entry name" value="ZnF_C2H2"/>
    <property type="match status" value="2"/>
</dbReference>
<comment type="caution">
    <text evidence="11">The sequence shown here is derived from an EMBL/GenBank/DDBJ whole genome shotgun (WGS) entry which is preliminary data.</text>
</comment>
<dbReference type="GO" id="GO:0005667">
    <property type="term" value="C:transcription regulator complex"/>
    <property type="evidence" value="ECO:0007669"/>
    <property type="project" value="TreeGrafter"/>
</dbReference>
<dbReference type="PROSITE" id="PS00028">
    <property type="entry name" value="ZINC_FINGER_C2H2_1"/>
    <property type="match status" value="2"/>
</dbReference>
<dbReference type="AlphaFoldDB" id="A0A550CBQ9"/>